<feature type="active site" description="Proton donor" evidence="2">
    <location>
        <position position="495"/>
    </location>
</feature>
<feature type="domain" description="Glucose-methanol-choline oxidoreductase N-terminal" evidence="5">
    <location>
        <begin position="88"/>
        <end position="111"/>
    </location>
</feature>
<evidence type="ECO:0000259" key="5">
    <source>
        <dbReference type="PROSITE" id="PS00623"/>
    </source>
</evidence>
<gene>
    <name evidence="7" type="ORF">Daesc_009953</name>
</gene>
<dbReference type="InterPro" id="IPR012132">
    <property type="entry name" value="GMC_OxRdtase"/>
</dbReference>
<feature type="domain" description="Glucose-methanol-choline oxidoreductase N-terminal" evidence="6">
    <location>
        <begin position="264"/>
        <end position="278"/>
    </location>
</feature>
<dbReference type="InterPro" id="IPR007867">
    <property type="entry name" value="GMC_OxRtase_C"/>
</dbReference>
<keyword evidence="3 4" id="KW-0274">FAD</keyword>
<comment type="similarity">
    <text evidence="1 4">Belongs to the GMC oxidoreductase family.</text>
</comment>
<dbReference type="PROSITE" id="PS00624">
    <property type="entry name" value="GMC_OXRED_2"/>
    <property type="match status" value="1"/>
</dbReference>
<dbReference type="Pfam" id="PF00732">
    <property type="entry name" value="GMC_oxred_N"/>
    <property type="match status" value="1"/>
</dbReference>
<evidence type="ECO:0000259" key="6">
    <source>
        <dbReference type="PROSITE" id="PS00624"/>
    </source>
</evidence>
<evidence type="ECO:0000256" key="4">
    <source>
        <dbReference type="RuleBase" id="RU003968"/>
    </source>
</evidence>
<accession>A0AAX6M6K0</accession>
<organism evidence="7 8">
    <name type="scientific">Daldinia eschscholtzii</name>
    <dbReference type="NCBI Taxonomy" id="292717"/>
    <lineage>
        <taxon>Eukaryota</taxon>
        <taxon>Fungi</taxon>
        <taxon>Dikarya</taxon>
        <taxon>Ascomycota</taxon>
        <taxon>Pezizomycotina</taxon>
        <taxon>Sordariomycetes</taxon>
        <taxon>Xylariomycetidae</taxon>
        <taxon>Xylariales</taxon>
        <taxon>Hypoxylaceae</taxon>
        <taxon>Daldinia</taxon>
    </lineage>
</organism>
<dbReference type="SUPFAM" id="SSF51905">
    <property type="entry name" value="FAD/NAD(P)-binding domain"/>
    <property type="match status" value="1"/>
</dbReference>
<evidence type="ECO:0000256" key="2">
    <source>
        <dbReference type="PIRSR" id="PIRSR000137-1"/>
    </source>
</evidence>
<dbReference type="SUPFAM" id="SSF54373">
    <property type="entry name" value="FAD-linked reductases, C-terminal domain"/>
    <property type="match status" value="1"/>
</dbReference>
<dbReference type="PANTHER" id="PTHR11552:SF123">
    <property type="entry name" value="GMC OXIDOREDUCTASE (AFU_ORTHOLOGUE AFUA_2G01770)-RELATED"/>
    <property type="match status" value="1"/>
</dbReference>
<evidence type="ECO:0000256" key="1">
    <source>
        <dbReference type="ARBA" id="ARBA00010790"/>
    </source>
</evidence>
<dbReference type="GO" id="GO:0016614">
    <property type="term" value="F:oxidoreductase activity, acting on CH-OH group of donors"/>
    <property type="evidence" value="ECO:0007669"/>
    <property type="project" value="InterPro"/>
</dbReference>
<dbReference type="PANTHER" id="PTHR11552">
    <property type="entry name" value="GLUCOSE-METHANOL-CHOLINE GMC OXIDOREDUCTASE"/>
    <property type="match status" value="1"/>
</dbReference>
<dbReference type="InterPro" id="IPR036188">
    <property type="entry name" value="FAD/NAD-bd_sf"/>
</dbReference>
<dbReference type="PROSITE" id="PS00623">
    <property type="entry name" value="GMC_OXRED_1"/>
    <property type="match status" value="1"/>
</dbReference>
<dbReference type="PIRSF" id="PIRSF000137">
    <property type="entry name" value="Alcohol_oxidase"/>
    <property type="match status" value="1"/>
</dbReference>
<feature type="active site" description="Proton acceptor" evidence="2">
    <location>
        <position position="533"/>
    </location>
</feature>
<name>A0AAX6M6K0_9PEZI</name>
<evidence type="ECO:0000256" key="3">
    <source>
        <dbReference type="PIRSR" id="PIRSR000137-2"/>
    </source>
</evidence>
<keyword evidence="8" id="KW-1185">Reference proteome</keyword>
<dbReference type="GO" id="GO:0050660">
    <property type="term" value="F:flavin adenine dinucleotide binding"/>
    <property type="evidence" value="ECO:0007669"/>
    <property type="project" value="InterPro"/>
</dbReference>
<proteinExistence type="inferred from homology"/>
<reference evidence="7 8" key="1">
    <citation type="journal article" date="2024" name="Front Chem Biol">
        <title>Unveiling the potential of Daldinia eschscholtzii MFLUCC 19-0629 through bioactivity and bioinformatics studies for enhanced sustainable agriculture production.</title>
        <authorList>
            <person name="Brooks S."/>
            <person name="Weaver J.A."/>
            <person name="Klomchit A."/>
            <person name="Alharthi S.A."/>
            <person name="Onlamun T."/>
            <person name="Nurani R."/>
            <person name="Vong T.K."/>
            <person name="Alberti F."/>
            <person name="Greco C."/>
        </authorList>
    </citation>
    <scope>NUCLEOTIDE SEQUENCE [LARGE SCALE GENOMIC DNA]</scope>
    <source>
        <strain evidence="7">MFLUCC 19-0629</strain>
    </source>
</reference>
<evidence type="ECO:0000313" key="7">
    <source>
        <dbReference type="EMBL" id="KAK6948189.1"/>
    </source>
</evidence>
<evidence type="ECO:0000313" key="8">
    <source>
        <dbReference type="Proteomes" id="UP001369815"/>
    </source>
</evidence>
<comment type="cofactor">
    <cofactor evidence="3">
        <name>FAD</name>
        <dbReference type="ChEBI" id="CHEBI:57692"/>
    </cofactor>
</comment>
<dbReference type="Gene3D" id="3.50.50.60">
    <property type="entry name" value="FAD/NAD(P)-binding domain"/>
    <property type="match status" value="1"/>
</dbReference>
<protein>
    <recommendedName>
        <fullName evidence="5 6">Glucose-methanol-choline oxidoreductase N-terminal domain-containing protein</fullName>
    </recommendedName>
</protein>
<dbReference type="Proteomes" id="UP001369815">
    <property type="component" value="Unassembled WGS sequence"/>
</dbReference>
<keyword evidence="4" id="KW-0285">Flavoprotein</keyword>
<dbReference type="InterPro" id="IPR000172">
    <property type="entry name" value="GMC_OxRdtase_N"/>
</dbReference>
<dbReference type="EMBL" id="JBANMG010000010">
    <property type="protein sequence ID" value="KAK6948189.1"/>
    <property type="molecule type" value="Genomic_DNA"/>
</dbReference>
<comment type="caution">
    <text evidence="7">The sequence shown here is derived from an EMBL/GenBank/DDBJ whole genome shotgun (WGS) entry which is preliminary data.</text>
</comment>
<dbReference type="Pfam" id="PF05199">
    <property type="entry name" value="GMC_oxred_C"/>
    <property type="match status" value="1"/>
</dbReference>
<sequence length="554" mass="59828">MDLSEIKETSWDYVFVGGGLAASVVAHRLHEFDPKLKILVVEAGPNANDSPDVIAPSSTHLVKGVFDWKYKTVEQKHLNGRQIDWPAGKALGGGTLINSNGWIRGDKFDYDLWGSKVNDPRWSYDGLLPFMKKSESFKGENINKEQRGVDGPSFIQSVTSTNRHFPLRSHALQSWAELGVEALPGLDANAGCSVGVGDLQENKENGQREIASVVYPLDGITILTDTLVEKVLTEKTPEGILSAAGVKLSNGEEIRGREIILSAGAIRTPQILKLSGIGPAEELNKFKIPVVLDLPGVGEGLADHTIFLHQWKLKDPSDGWALGSNNPLFSKPQYGWGSPMDFLATVDVPKEGLKAAIAEDEGSVPDPSTHPLLKPKRPFAENVFMYAGAPDGSLVTFALVMLLTTSRGSVKLASDNIQDHPLIDPNYLSTAVDRYAIREAIKMQIKFVGSDATIMGREIIDGATSVPGFDQVLSKDSTDEYIDALLRAGVGTCFHPMGTAAMGSVVDTDLLVKGVHNLRIVDASVFPVVITGHTQVATFALAEQAAEIIYAGRR</sequence>
<dbReference type="AlphaFoldDB" id="A0AAX6M6K0"/>
<dbReference type="Gene3D" id="3.30.560.10">
    <property type="entry name" value="Glucose Oxidase, domain 3"/>
    <property type="match status" value="1"/>
</dbReference>
<feature type="binding site" evidence="3">
    <location>
        <position position="228"/>
    </location>
    <ligand>
        <name>FAD</name>
        <dbReference type="ChEBI" id="CHEBI:57692"/>
    </ligand>
</feature>